<dbReference type="EMBL" id="SNWP01000012">
    <property type="protein sequence ID" value="TDO25658.1"/>
    <property type="molecule type" value="Genomic_DNA"/>
</dbReference>
<dbReference type="PANTHER" id="PTHR30041:SF8">
    <property type="entry name" value="PROTEIN YFFB"/>
    <property type="match status" value="1"/>
</dbReference>
<comment type="caution">
    <text evidence="3">The sequence shown here is derived from an EMBL/GenBank/DDBJ whole genome shotgun (WGS) entry which is preliminary data.</text>
</comment>
<name>A0A4V3C4E8_9BACT</name>
<dbReference type="NCBIfam" id="TIGR01617">
    <property type="entry name" value="arsC_related"/>
    <property type="match status" value="1"/>
</dbReference>
<evidence type="ECO:0000256" key="2">
    <source>
        <dbReference type="PROSITE-ProRule" id="PRU01282"/>
    </source>
</evidence>
<protein>
    <submittedName>
        <fullName evidence="3">Arsenate reductase</fullName>
    </submittedName>
</protein>
<comment type="similarity">
    <text evidence="1 2">Belongs to the ArsC family.</text>
</comment>
<proteinExistence type="inferred from homology"/>
<evidence type="ECO:0000313" key="4">
    <source>
        <dbReference type="Proteomes" id="UP000295741"/>
    </source>
</evidence>
<dbReference type="InterPro" id="IPR006660">
    <property type="entry name" value="Arsenate_reductase-like"/>
</dbReference>
<evidence type="ECO:0000313" key="3">
    <source>
        <dbReference type="EMBL" id="TDO25658.1"/>
    </source>
</evidence>
<dbReference type="SUPFAM" id="SSF52833">
    <property type="entry name" value="Thioredoxin-like"/>
    <property type="match status" value="1"/>
</dbReference>
<organism evidence="3 4">
    <name type="scientific">Sediminibacterium goheungense</name>
    <dbReference type="NCBI Taxonomy" id="1086393"/>
    <lineage>
        <taxon>Bacteria</taxon>
        <taxon>Pseudomonadati</taxon>
        <taxon>Bacteroidota</taxon>
        <taxon>Chitinophagia</taxon>
        <taxon>Chitinophagales</taxon>
        <taxon>Chitinophagaceae</taxon>
        <taxon>Sediminibacterium</taxon>
    </lineage>
</organism>
<gene>
    <name evidence="3" type="ORF">BC659_2580</name>
</gene>
<accession>A0A4V3C4E8</accession>
<dbReference type="InterPro" id="IPR036249">
    <property type="entry name" value="Thioredoxin-like_sf"/>
</dbReference>
<keyword evidence="4" id="KW-1185">Reference proteome</keyword>
<dbReference type="Gene3D" id="3.40.30.10">
    <property type="entry name" value="Glutaredoxin"/>
    <property type="match status" value="1"/>
</dbReference>
<dbReference type="AlphaFoldDB" id="A0A4V3C4E8"/>
<reference evidence="3 4" key="1">
    <citation type="submission" date="2019-03" db="EMBL/GenBank/DDBJ databases">
        <title>Genomic Encyclopedia of Archaeal and Bacterial Type Strains, Phase II (KMG-II): from individual species to whole genera.</title>
        <authorList>
            <person name="Goeker M."/>
        </authorList>
    </citation>
    <scope>NUCLEOTIDE SEQUENCE [LARGE SCALE GENOMIC DNA]</scope>
    <source>
        <strain evidence="3 4">DSM 28323</strain>
    </source>
</reference>
<sequence>MSWMKEKNIPFTFHDYKTMGITAKILKSWCEQLGWETIFNKRSTTYKELGPEKQASITSAAKAIPVMVEHTSIIKRPVITKADKVVMVGFDAKKYAEVEW</sequence>
<dbReference type="PROSITE" id="PS51353">
    <property type="entry name" value="ARSC"/>
    <property type="match status" value="1"/>
</dbReference>
<evidence type="ECO:0000256" key="1">
    <source>
        <dbReference type="ARBA" id="ARBA00007198"/>
    </source>
</evidence>
<dbReference type="PANTHER" id="PTHR30041">
    <property type="entry name" value="ARSENATE REDUCTASE"/>
    <property type="match status" value="1"/>
</dbReference>
<dbReference type="Pfam" id="PF03960">
    <property type="entry name" value="ArsC"/>
    <property type="match status" value="1"/>
</dbReference>
<dbReference type="Proteomes" id="UP000295741">
    <property type="component" value="Unassembled WGS sequence"/>
</dbReference>
<dbReference type="InterPro" id="IPR006504">
    <property type="entry name" value="Tscrpt_reg_Spx/MgsR"/>
</dbReference>